<keyword evidence="7" id="KW-1185">Reference proteome</keyword>
<organism evidence="7 8">
    <name type="scientific">Camelina sativa</name>
    <name type="common">False flax</name>
    <name type="synonym">Myagrum sativum</name>
    <dbReference type="NCBI Taxonomy" id="90675"/>
    <lineage>
        <taxon>Eukaryota</taxon>
        <taxon>Viridiplantae</taxon>
        <taxon>Streptophyta</taxon>
        <taxon>Embryophyta</taxon>
        <taxon>Tracheophyta</taxon>
        <taxon>Spermatophyta</taxon>
        <taxon>Magnoliopsida</taxon>
        <taxon>eudicotyledons</taxon>
        <taxon>Gunneridae</taxon>
        <taxon>Pentapetalae</taxon>
        <taxon>rosids</taxon>
        <taxon>malvids</taxon>
        <taxon>Brassicales</taxon>
        <taxon>Brassicaceae</taxon>
        <taxon>Camelineae</taxon>
        <taxon>Camelina</taxon>
    </lineage>
</organism>
<evidence type="ECO:0000256" key="6">
    <source>
        <dbReference type="RuleBase" id="RU367044"/>
    </source>
</evidence>
<dbReference type="InterPro" id="IPR010264">
    <property type="entry name" value="Self-incomp_S1"/>
</dbReference>
<sequence length="148" mass="17517">MRRTTKPIKTIYCLSYFLLVIVLCAGLNNEDLFPKNSVEFTNALGPENILKIHCVSKDDDLGYHYLRHGRIYSFRFDDSVLKTKFDCDLWQGSPYYKFHANFRAYEGGGFVVHNGKKNFWETREDGIYFTHGREIPKLEYKWSREEII</sequence>
<keyword evidence="4 6" id="KW-0964">Secreted</keyword>
<accession>A0ABM0T155</accession>
<name>A0ABM0T155_CAMSA</name>
<dbReference type="PANTHER" id="PTHR31232:SF39">
    <property type="entry name" value="S-PROTEIN HOMOLOG-RELATED"/>
    <property type="match status" value="1"/>
</dbReference>
<dbReference type="RefSeq" id="XP_010419278.1">
    <property type="nucleotide sequence ID" value="XM_010420976.1"/>
</dbReference>
<dbReference type="PANTHER" id="PTHR31232">
    <property type="match status" value="1"/>
</dbReference>
<comment type="similarity">
    <text evidence="2 6">Belongs to the plant self-incompatibility (S1) protein family.</text>
</comment>
<evidence type="ECO:0000256" key="2">
    <source>
        <dbReference type="ARBA" id="ARBA00005581"/>
    </source>
</evidence>
<keyword evidence="3 6" id="KW-0713">Self-incompatibility</keyword>
<evidence type="ECO:0000256" key="4">
    <source>
        <dbReference type="ARBA" id="ARBA00022525"/>
    </source>
</evidence>
<comment type="subcellular location">
    <subcellularLocation>
        <location evidence="1 6">Secreted</location>
    </subcellularLocation>
</comment>
<reference evidence="7" key="1">
    <citation type="journal article" date="2014" name="Nat. Commun.">
        <title>The emerging biofuel crop Camelina sativa retains a highly undifferentiated hexaploid genome structure.</title>
        <authorList>
            <person name="Kagale S."/>
            <person name="Koh C."/>
            <person name="Nixon J."/>
            <person name="Bollina V."/>
            <person name="Clarke W.E."/>
            <person name="Tuteja R."/>
            <person name="Spillane C."/>
            <person name="Robinson S.J."/>
            <person name="Links M.G."/>
            <person name="Clarke C."/>
            <person name="Higgins E.E."/>
            <person name="Huebert T."/>
            <person name="Sharpe A.G."/>
            <person name="Parkin I.A."/>
        </authorList>
    </citation>
    <scope>NUCLEOTIDE SEQUENCE [LARGE SCALE GENOMIC DNA]</scope>
    <source>
        <strain evidence="7">cv. DH55</strain>
    </source>
</reference>
<dbReference type="Proteomes" id="UP000694864">
    <property type="component" value="Chromosome 7"/>
</dbReference>
<evidence type="ECO:0000256" key="5">
    <source>
        <dbReference type="ARBA" id="ARBA00022729"/>
    </source>
</evidence>
<evidence type="ECO:0000313" key="8">
    <source>
        <dbReference type="RefSeq" id="XP_010419278.1"/>
    </source>
</evidence>
<feature type="signal peptide" evidence="6">
    <location>
        <begin position="1"/>
        <end position="26"/>
    </location>
</feature>
<keyword evidence="5 6" id="KW-0732">Signal</keyword>
<reference evidence="8" key="2">
    <citation type="submission" date="2025-08" db="UniProtKB">
        <authorList>
            <consortium name="RefSeq"/>
        </authorList>
    </citation>
    <scope>IDENTIFICATION</scope>
    <source>
        <tissue evidence="8">Leaf</tissue>
    </source>
</reference>
<evidence type="ECO:0000313" key="7">
    <source>
        <dbReference type="Proteomes" id="UP000694864"/>
    </source>
</evidence>
<evidence type="ECO:0000256" key="1">
    <source>
        <dbReference type="ARBA" id="ARBA00004613"/>
    </source>
</evidence>
<proteinExistence type="inferred from homology"/>
<feature type="chain" id="PRO_5044976011" description="S-protein homolog" evidence="6">
    <location>
        <begin position="27"/>
        <end position="148"/>
    </location>
</feature>
<evidence type="ECO:0000256" key="3">
    <source>
        <dbReference type="ARBA" id="ARBA00022471"/>
    </source>
</evidence>
<protein>
    <recommendedName>
        <fullName evidence="6">S-protein homolog</fullName>
    </recommendedName>
</protein>
<dbReference type="Pfam" id="PF05938">
    <property type="entry name" value="Self-incomp_S1"/>
    <property type="match status" value="1"/>
</dbReference>
<dbReference type="GeneID" id="104704981"/>
<gene>
    <name evidence="8" type="primary">LOC104704981</name>
</gene>